<dbReference type="InterPro" id="IPR010982">
    <property type="entry name" value="Lambda_DNA-bd_dom_sf"/>
</dbReference>
<dbReference type="InterPro" id="IPR001387">
    <property type="entry name" value="Cro/C1-type_HTH"/>
</dbReference>
<dbReference type="Pfam" id="PF21259">
    <property type="entry name" value="Rgg_C"/>
    <property type="match status" value="1"/>
</dbReference>
<dbReference type="AlphaFoldDB" id="A0A4P6YR48"/>
<dbReference type="Proteomes" id="UP000292886">
    <property type="component" value="Chromosome"/>
</dbReference>
<dbReference type="KEGG" id="wei:EQG49_00715"/>
<name>A0A4P6YR48_9LACO</name>
<dbReference type="NCBIfam" id="TIGR01716">
    <property type="entry name" value="RGG_Cterm"/>
    <property type="match status" value="1"/>
</dbReference>
<dbReference type="Gene3D" id="1.10.260.40">
    <property type="entry name" value="lambda repressor-like DNA-binding domains"/>
    <property type="match status" value="1"/>
</dbReference>
<dbReference type="InterPro" id="IPR053163">
    <property type="entry name" value="HTH-type_regulator_Rgg"/>
</dbReference>
<accession>A0A4P6YR48</accession>
<dbReference type="SUPFAM" id="SSF47413">
    <property type="entry name" value="lambda repressor-like DNA-binding domains"/>
    <property type="match status" value="1"/>
</dbReference>
<feature type="domain" description="HTH-type transcriptional regulator Rgg C-terminal" evidence="1">
    <location>
        <begin position="100"/>
        <end position="271"/>
    </location>
</feature>
<gene>
    <name evidence="2" type="ORF">EQG49_00715</name>
</gene>
<sequence length="282" mass="32927">MNNGETINQIRKMKGLTIEEVCQDVLSKSNYNRFVNDKIDISVTKFNGLLENLCVAHEEFLRIQTSYSHAAFPEIMHRMKLHFQQHSIDGLQTDLALITQQQSQNVKFTHLFALCKIMISRLDNSDSLASQRLISTYLNHVETWTHYEIVLFNNCIFIFDLPLVLTVINRLAHTLEMYSSIQNYGNETFRLYINIITVLLQNEQFAVAHQCLSTLQQIKLRQEDLLERNIRLFFDGLFLLKTDEPGGRKKIQSALNIFCQLEANDLVTMHENMLEQFTKMYL</sequence>
<reference evidence="3" key="1">
    <citation type="submission" date="2019-03" db="EMBL/GenBank/DDBJ databases">
        <title>Weissella sp. 26KH-42 Genome sequencing.</title>
        <authorList>
            <person name="Heo J."/>
            <person name="Kim S.-J."/>
            <person name="Kim J.-S."/>
            <person name="Hong S.-B."/>
            <person name="Kwon S.-W."/>
        </authorList>
    </citation>
    <scope>NUCLEOTIDE SEQUENCE [LARGE SCALE GENOMIC DNA]</scope>
    <source>
        <strain evidence="3">26KH-42</strain>
    </source>
</reference>
<keyword evidence="3" id="KW-1185">Reference proteome</keyword>
<dbReference type="GO" id="GO:0003677">
    <property type="term" value="F:DNA binding"/>
    <property type="evidence" value="ECO:0007669"/>
    <property type="project" value="InterPro"/>
</dbReference>
<organism evidence="2 3">
    <name type="scientific">Periweissella cryptocerci</name>
    <dbReference type="NCBI Taxonomy" id="2506420"/>
    <lineage>
        <taxon>Bacteria</taxon>
        <taxon>Bacillati</taxon>
        <taxon>Bacillota</taxon>
        <taxon>Bacilli</taxon>
        <taxon>Lactobacillales</taxon>
        <taxon>Lactobacillaceae</taxon>
        <taxon>Periweissella</taxon>
    </lineage>
</organism>
<evidence type="ECO:0000313" key="2">
    <source>
        <dbReference type="EMBL" id="QBO35076.1"/>
    </source>
</evidence>
<dbReference type="OrthoDB" id="34624at2"/>
<evidence type="ECO:0000313" key="3">
    <source>
        <dbReference type="Proteomes" id="UP000292886"/>
    </source>
</evidence>
<dbReference type="PANTHER" id="PTHR37038">
    <property type="entry name" value="TRANSCRIPTIONAL REGULATOR-RELATED"/>
    <property type="match status" value="1"/>
</dbReference>
<evidence type="ECO:0000259" key="1">
    <source>
        <dbReference type="Pfam" id="PF21259"/>
    </source>
</evidence>
<protein>
    <recommendedName>
        <fullName evidence="1">HTH-type transcriptional regulator Rgg C-terminal domain-containing protein</fullName>
    </recommendedName>
</protein>
<dbReference type="CDD" id="cd00093">
    <property type="entry name" value="HTH_XRE"/>
    <property type="match status" value="1"/>
</dbReference>
<dbReference type="InterPro" id="IPR010057">
    <property type="entry name" value="Transcription_activator_Rgg_C"/>
</dbReference>
<proteinExistence type="predicted"/>
<dbReference type="RefSeq" id="WP_133362156.1">
    <property type="nucleotide sequence ID" value="NZ_CP037940.1"/>
</dbReference>
<dbReference type="EMBL" id="CP037940">
    <property type="protein sequence ID" value="QBO35076.1"/>
    <property type="molecule type" value="Genomic_DNA"/>
</dbReference>
<dbReference type="Gene3D" id="1.25.40.400">
    <property type="match status" value="1"/>
</dbReference>